<dbReference type="Gene3D" id="3.40.630.30">
    <property type="match status" value="1"/>
</dbReference>
<dbReference type="InterPro" id="IPR000182">
    <property type="entry name" value="GNAT_dom"/>
</dbReference>
<keyword evidence="1" id="KW-0808">Transferase</keyword>
<dbReference type="AlphaFoldDB" id="A0A1Q2CG60"/>
<dbReference type="SUPFAM" id="SSF55729">
    <property type="entry name" value="Acyl-CoA N-acyltransferases (Nat)"/>
    <property type="match status" value="1"/>
</dbReference>
<reference evidence="3 4" key="1">
    <citation type="journal article" date="2016" name="Int. J. Syst. Evol. Microbiol.">
        <title>Tessaracoccus flavus sp. nov., isolated from the drainage system of a lindane-producing factory.</title>
        <authorList>
            <person name="Kumari R."/>
            <person name="Singh P."/>
            <person name="Schumann P."/>
            <person name="Lal R."/>
        </authorList>
    </citation>
    <scope>NUCLEOTIDE SEQUENCE [LARGE SCALE GENOMIC DNA]</scope>
    <source>
        <strain evidence="3 4">RP1T</strain>
    </source>
</reference>
<evidence type="ECO:0000256" key="2">
    <source>
        <dbReference type="ARBA" id="ARBA00023315"/>
    </source>
</evidence>
<name>A0A1Q2CG60_9ACTN</name>
<dbReference type="PANTHER" id="PTHR43420:SF44">
    <property type="entry name" value="ACETYLTRANSFERASE YPEA"/>
    <property type="match status" value="1"/>
</dbReference>
<accession>A0A1Q2CG60</accession>
<evidence type="ECO:0000256" key="1">
    <source>
        <dbReference type="ARBA" id="ARBA00022679"/>
    </source>
</evidence>
<dbReference type="InterPro" id="IPR016181">
    <property type="entry name" value="Acyl_CoA_acyltransferase"/>
</dbReference>
<dbReference type="GO" id="GO:0016747">
    <property type="term" value="F:acyltransferase activity, transferring groups other than amino-acyl groups"/>
    <property type="evidence" value="ECO:0007669"/>
    <property type="project" value="InterPro"/>
</dbReference>
<proteinExistence type="predicted"/>
<sequence>MIVEVAGVADLDDIMALETHFDVRWSEESWIAELTGGGRLVLIARQREGGTVGVACFQLVDDVADLHRIVVDSAQRRMGFARVMLVAGMQWAIAQGASRMMLEVEHSNDAAVALYYGYGFRRVAQRDHYYGPGAHALIMERPLVGVDADSVGMWEMEDTDD</sequence>
<dbReference type="STRING" id="1610493.RPIT_10040"/>
<gene>
    <name evidence="3" type="ORF">RPIT_10040</name>
</gene>
<dbReference type="Pfam" id="PF00583">
    <property type="entry name" value="Acetyltransf_1"/>
    <property type="match status" value="1"/>
</dbReference>
<dbReference type="PROSITE" id="PS51186">
    <property type="entry name" value="GNAT"/>
    <property type="match status" value="1"/>
</dbReference>
<dbReference type="CDD" id="cd04301">
    <property type="entry name" value="NAT_SF"/>
    <property type="match status" value="1"/>
</dbReference>
<evidence type="ECO:0000313" key="4">
    <source>
        <dbReference type="Proteomes" id="UP000188324"/>
    </source>
</evidence>
<dbReference type="PANTHER" id="PTHR43420">
    <property type="entry name" value="ACETYLTRANSFERASE"/>
    <property type="match status" value="1"/>
</dbReference>
<dbReference type="Proteomes" id="UP000188324">
    <property type="component" value="Chromosome"/>
</dbReference>
<keyword evidence="2" id="KW-0012">Acyltransferase</keyword>
<dbReference type="EMBL" id="CP019605">
    <property type="protein sequence ID" value="AQP45087.1"/>
    <property type="molecule type" value="Genomic_DNA"/>
</dbReference>
<keyword evidence="4" id="KW-1185">Reference proteome</keyword>
<dbReference type="RefSeq" id="WP_077342805.1">
    <property type="nucleotide sequence ID" value="NZ_CP019605.1"/>
</dbReference>
<evidence type="ECO:0000313" key="3">
    <source>
        <dbReference type="EMBL" id="AQP45087.1"/>
    </source>
</evidence>
<organism evidence="3 4">
    <name type="scientific">Tessaracoccus flavus</name>
    <dbReference type="NCBI Taxonomy" id="1610493"/>
    <lineage>
        <taxon>Bacteria</taxon>
        <taxon>Bacillati</taxon>
        <taxon>Actinomycetota</taxon>
        <taxon>Actinomycetes</taxon>
        <taxon>Propionibacteriales</taxon>
        <taxon>Propionibacteriaceae</taxon>
        <taxon>Tessaracoccus</taxon>
    </lineage>
</organism>
<dbReference type="InterPro" id="IPR050680">
    <property type="entry name" value="YpeA/RimI_acetyltransf"/>
</dbReference>
<dbReference type="KEGG" id="tfl:RPIT_10040"/>
<dbReference type="OrthoDB" id="529907at2"/>
<protein>
    <submittedName>
        <fullName evidence="3">Uncharacterized protein</fullName>
    </submittedName>
</protein>